<dbReference type="AlphaFoldDB" id="A0A445FJX9"/>
<protein>
    <submittedName>
        <fullName evidence="1">Uncharacterized protein</fullName>
    </submittedName>
</protein>
<evidence type="ECO:0000313" key="2">
    <source>
        <dbReference type="Proteomes" id="UP000289340"/>
    </source>
</evidence>
<name>A0A445FJX9_GLYSO</name>
<sequence length="102" mass="11432">MQVLLLCQINNYPCSSLSCMPPLIPHSEWKKFGHSFLLCFHFALLPLSFGQPPLPATKSLVEIKMRVNYTCFLGVLVKYTLVFVAKKTDLVDKGGSCLGRLK</sequence>
<evidence type="ECO:0000313" key="1">
    <source>
        <dbReference type="EMBL" id="RZB49137.1"/>
    </source>
</evidence>
<proteinExistence type="predicted"/>
<accession>A0A445FJX9</accession>
<dbReference type="EMBL" id="QZWG01000019">
    <property type="protein sequence ID" value="RZB49137.1"/>
    <property type="molecule type" value="Genomic_DNA"/>
</dbReference>
<dbReference type="Proteomes" id="UP000289340">
    <property type="component" value="Chromosome 19"/>
</dbReference>
<organism evidence="1 2">
    <name type="scientific">Glycine soja</name>
    <name type="common">Wild soybean</name>
    <dbReference type="NCBI Taxonomy" id="3848"/>
    <lineage>
        <taxon>Eukaryota</taxon>
        <taxon>Viridiplantae</taxon>
        <taxon>Streptophyta</taxon>
        <taxon>Embryophyta</taxon>
        <taxon>Tracheophyta</taxon>
        <taxon>Spermatophyta</taxon>
        <taxon>Magnoliopsida</taxon>
        <taxon>eudicotyledons</taxon>
        <taxon>Gunneridae</taxon>
        <taxon>Pentapetalae</taxon>
        <taxon>rosids</taxon>
        <taxon>fabids</taxon>
        <taxon>Fabales</taxon>
        <taxon>Fabaceae</taxon>
        <taxon>Papilionoideae</taxon>
        <taxon>50 kb inversion clade</taxon>
        <taxon>NPAAA clade</taxon>
        <taxon>indigoferoid/millettioid clade</taxon>
        <taxon>Phaseoleae</taxon>
        <taxon>Glycine</taxon>
        <taxon>Glycine subgen. Soja</taxon>
    </lineage>
</organism>
<reference evidence="1 2" key="1">
    <citation type="submission" date="2018-09" db="EMBL/GenBank/DDBJ databases">
        <title>A high-quality reference genome of wild soybean provides a powerful tool to mine soybean genomes.</title>
        <authorList>
            <person name="Xie M."/>
            <person name="Chung C.Y.L."/>
            <person name="Li M.-W."/>
            <person name="Wong F.-L."/>
            <person name="Chan T.-F."/>
            <person name="Lam H.-M."/>
        </authorList>
    </citation>
    <scope>NUCLEOTIDE SEQUENCE [LARGE SCALE GENOMIC DNA]</scope>
    <source>
        <strain evidence="2">cv. W05</strain>
        <tissue evidence="1">Hypocotyl of etiolated seedlings</tissue>
    </source>
</reference>
<comment type="caution">
    <text evidence="1">The sequence shown here is derived from an EMBL/GenBank/DDBJ whole genome shotgun (WGS) entry which is preliminary data.</text>
</comment>
<gene>
    <name evidence="1" type="ORF">D0Y65_052222</name>
</gene>
<keyword evidence="2" id="KW-1185">Reference proteome</keyword>